<dbReference type="InterPro" id="IPR003594">
    <property type="entry name" value="HATPase_dom"/>
</dbReference>
<dbReference type="InterPro" id="IPR013656">
    <property type="entry name" value="PAS_4"/>
</dbReference>
<evidence type="ECO:0000256" key="2">
    <source>
        <dbReference type="ARBA" id="ARBA00004370"/>
    </source>
</evidence>
<dbReference type="InterPro" id="IPR004358">
    <property type="entry name" value="Sig_transdc_His_kin-like_C"/>
</dbReference>
<dbReference type="InterPro" id="IPR000014">
    <property type="entry name" value="PAS"/>
</dbReference>
<evidence type="ECO:0000259" key="11">
    <source>
        <dbReference type="PROSITE" id="PS50113"/>
    </source>
</evidence>
<proteinExistence type="predicted"/>
<keyword evidence="9" id="KW-0472">Membrane</keyword>
<feature type="coiled-coil region" evidence="7">
    <location>
        <begin position="539"/>
        <end position="573"/>
    </location>
</feature>
<feature type="transmembrane region" description="Helical" evidence="9">
    <location>
        <begin position="32"/>
        <end position="55"/>
    </location>
</feature>
<evidence type="ECO:0000259" key="12">
    <source>
        <dbReference type="PROSITE" id="PS50885"/>
    </source>
</evidence>
<dbReference type="Gene3D" id="3.30.450.20">
    <property type="entry name" value="PAS domain"/>
    <property type="match status" value="1"/>
</dbReference>
<keyword evidence="7" id="KW-0175">Coiled coil</keyword>
<dbReference type="GO" id="GO:0004673">
    <property type="term" value="F:protein histidine kinase activity"/>
    <property type="evidence" value="ECO:0007669"/>
    <property type="project" value="UniProtKB-EC"/>
</dbReference>
<dbReference type="PANTHER" id="PTHR43065:SF47">
    <property type="match status" value="1"/>
</dbReference>
<dbReference type="Proteomes" id="UP000318529">
    <property type="component" value="Unassembled WGS sequence"/>
</dbReference>
<keyword evidence="4" id="KW-0597">Phosphoprotein</keyword>
<evidence type="ECO:0000259" key="10">
    <source>
        <dbReference type="PROSITE" id="PS50109"/>
    </source>
</evidence>
<dbReference type="InterPro" id="IPR036890">
    <property type="entry name" value="HATPase_C_sf"/>
</dbReference>
<comment type="caution">
    <text evidence="13">The sequence shown here is derived from an EMBL/GenBank/DDBJ whole genome shotgun (WGS) entry which is preliminary data.</text>
</comment>
<evidence type="ECO:0000256" key="1">
    <source>
        <dbReference type="ARBA" id="ARBA00000085"/>
    </source>
</evidence>
<feature type="domain" description="Histidine kinase" evidence="10">
    <location>
        <begin position="582"/>
        <end position="815"/>
    </location>
</feature>
<evidence type="ECO:0000256" key="7">
    <source>
        <dbReference type="SAM" id="Coils"/>
    </source>
</evidence>
<evidence type="ECO:0000256" key="5">
    <source>
        <dbReference type="ARBA" id="ARBA00022679"/>
    </source>
</evidence>
<evidence type="ECO:0000256" key="6">
    <source>
        <dbReference type="ARBA" id="ARBA00022777"/>
    </source>
</evidence>
<dbReference type="PANTHER" id="PTHR43065">
    <property type="entry name" value="SENSOR HISTIDINE KINASE"/>
    <property type="match status" value="1"/>
</dbReference>
<dbReference type="GO" id="GO:0007165">
    <property type="term" value="P:signal transduction"/>
    <property type="evidence" value="ECO:0007669"/>
    <property type="project" value="InterPro"/>
</dbReference>
<protein>
    <recommendedName>
        <fullName evidence="3">histidine kinase</fullName>
        <ecNumber evidence="3">2.7.13.3</ecNumber>
    </recommendedName>
</protein>
<dbReference type="Gene3D" id="6.10.340.10">
    <property type="match status" value="1"/>
</dbReference>
<dbReference type="Gene3D" id="1.20.58.920">
    <property type="match status" value="1"/>
</dbReference>
<evidence type="ECO:0000256" key="4">
    <source>
        <dbReference type="ARBA" id="ARBA00022553"/>
    </source>
</evidence>
<dbReference type="PRINTS" id="PR00344">
    <property type="entry name" value="BCTRLSENSOR"/>
</dbReference>
<keyword evidence="9" id="KW-1133">Transmembrane helix</keyword>
<comment type="catalytic activity">
    <reaction evidence="1">
        <text>ATP + protein L-histidine = ADP + protein N-phospho-L-histidine.</text>
        <dbReference type="EC" id="2.7.13.3"/>
    </reaction>
</comment>
<dbReference type="RefSeq" id="WP_145690012.1">
    <property type="nucleotide sequence ID" value="NZ_VITH01000019.1"/>
</dbReference>
<dbReference type="InterPro" id="IPR005467">
    <property type="entry name" value="His_kinase_dom"/>
</dbReference>
<dbReference type="InterPro" id="IPR003660">
    <property type="entry name" value="HAMP_dom"/>
</dbReference>
<reference evidence="13 14" key="1">
    <citation type="submission" date="2019-06" db="EMBL/GenBank/DDBJ databases">
        <title>Genomic Encyclopedia of Type Strains, Phase IV (KMG-V): Genome sequencing to study the core and pangenomes of soil and plant-associated prokaryotes.</title>
        <authorList>
            <person name="Whitman W."/>
        </authorList>
    </citation>
    <scope>NUCLEOTIDE SEQUENCE [LARGE SCALE GENOMIC DNA]</scope>
    <source>
        <strain evidence="13 14">BR 11650</strain>
    </source>
</reference>
<dbReference type="CDD" id="cd00075">
    <property type="entry name" value="HATPase"/>
    <property type="match status" value="1"/>
</dbReference>
<dbReference type="PROSITE" id="PS50885">
    <property type="entry name" value="HAMP"/>
    <property type="match status" value="1"/>
</dbReference>
<feature type="domain" description="HAMP" evidence="12">
    <location>
        <begin position="368"/>
        <end position="419"/>
    </location>
</feature>
<keyword evidence="5" id="KW-0808">Transferase</keyword>
<dbReference type="AlphaFoldDB" id="A0A560BV67"/>
<dbReference type="SMART" id="SM00387">
    <property type="entry name" value="HATPase_c"/>
    <property type="match status" value="1"/>
</dbReference>
<dbReference type="CDD" id="cd00130">
    <property type="entry name" value="PAS"/>
    <property type="match status" value="1"/>
</dbReference>
<dbReference type="GO" id="GO:0016020">
    <property type="term" value="C:membrane"/>
    <property type="evidence" value="ECO:0007669"/>
    <property type="project" value="UniProtKB-SubCell"/>
</dbReference>
<gene>
    <name evidence="13" type="ORF">FBZ83_11928</name>
</gene>
<feature type="domain" description="PAC" evidence="11">
    <location>
        <begin position="498"/>
        <end position="548"/>
    </location>
</feature>
<evidence type="ECO:0000256" key="3">
    <source>
        <dbReference type="ARBA" id="ARBA00012438"/>
    </source>
</evidence>
<accession>A0A560BV67</accession>
<comment type="subcellular location">
    <subcellularLocation>
        <location evidence="2">Membrane</location>
    </subcellularLocation>
</comment>
<evidence type="ECO:0000313" key="13">
    <source>
        <dbReference type="EMBL" id="TWA76379.1"/>
    </source>
</evidence>
<dbReference type="EMBL" id="VITH01000019">
    <property type="protein sequence ID" value="TWA76379.1"/>
    <property type="molecule type" value="Genomic_DNA"/>
</dbReference>
<sequence>MDASTPKSATPPPTDRSGATAPLRRRRARAGIVLRISIGLTIMTMLVLLVGLVSLSSFQLFRGEVSVLSTTTLPKVITSAELRGSLQKLVARLPVLAGAATTPQRRAIYDELISELEFLRKLVERMRDLHQQGEPGSDGESDELRLLEQAQSTLLILAATVADLNAEVGRQIEAGARQADAIRALAQLADALERLPGAEPGTGPATAGPGGGGMLGAWAVRAGALMARAAGAMQTDHLNRLRVERRNAENTLAELGRLAAATPEPEGSAMERIRADLAAILVAPGGLFDSSAERLQARNRAQALSGQSRVLVETVDRFTLALFDAIHDQSTDRTGDLAAMIQERSRLVMVLGGASILLAILVHLFFRRFLTSRLVALNGAVLARLSGSDATVPVEGNDEITDIAASIRYFIDEIDRRQMDLADNERRFRDLVEGSIQGIIIHRDFRPLYANDAFLQILGSSLDRALRVRSVLDFIAEDSRPLVEDNYRHIVATGLPSERRRLRARRLDGSERWIELTSRRIDWKGETAVQSIVVDVTREVEAEAALRRSRDAAEQALRELKETQASLIQAEKMASLGQLVAGVAHEVNTPIGITITGASQLALQFEELARQLAAGAIKKSEFQRFLADGGEMARLILSNSMRAADLVQSFKMVAVDQSSDERRRFELRTYIGELLRSLRPVYKDVAGLDIAVDSPDELELDGYPGALSQILTNLVLNALTHAFTPHHPGRLTIAARLLPQDQVELTVTDDGLGIPSDILPKIFDPFFTTRRGSGGSGLGLHIVYNLVTGTLRGTITVQSIPGEGTRFTLRFPRVTPTAGATVGKAELV</sequence>
<keyword evidence="6" id="KW-0418">Kinase</keyword>
<dbReference type="Gene3D" id="3.30.565.10">
    <property type="entry name" value="Histidine kinase-like ATPase, C-terminal domain"/>
    <property type="match status" value="1"/>
</dbReference>
<keyword evidence="9" id="KW-0812">Transmembrane</keyword>
<feature type="region of interest" description="Disordered" evidence="8">
    <location>
        <begin position="1"/>
        <end position="22"/>
    </location>
</feature>
<dbReference type="PROSITE" id="PS50113">
    <property type="entry name" value="PAC"/>
    <property type="match status" value="1"/>
</dbReference>
<dbReference type="NCBIfam" id="TIGR00229">
    <property type="entry name" value="sensory_box"/>
    <property type="match status" value="1"/>
</dbReference>
<dbReference type="InterPro" id="IPR000700">
    <property type="entry name" value="PAS-assoc_C"/>
</dbReference>
<dbReference type="PROSITE" id="PS50109">
    <property type="entry name" value="HIS_KIN"/>
    <property type="match status" value="1"/>
</dbReference>
<dbReference type="SMART" id="SM00091">
    <property type="entry name" value="PAS"/>
    <property type="match status" value="1"/>
</dbReference>
<dbReference type="SUPFAM" id="SSF55874">
    <property type="entry name" value="ATPase domain of HSP90 chaperone/DNA topoisomerase II/histidine kinase"/>
    <property type="match status" value="1"/>
</dbReference>
<dbReference type="SUPFAM" id="SSF55785">
    <property type="entry name" value="PYP-like sensor domain (PAS domain)"/>
    <property type="match status" value="1"/>
</dbReference>
<evidence type="ECO:0000256" key="8">
    <source>
        <dbReference type="SAM" id="MobiDB-lite"/>
    </source>
</evidence>
<organism evidence="13 14">
    <name type="scientific">Azospirillum brasilense</name>
    <dbReference type="NCBI Taxonomy" id="192"/>
    <lineage>
        <taxon>Bacteria</taxon>
        <taxon>Pseudomonadati</taxon>
        <taxon>Pseudomonadota</taxon>
        <taxon>Alphaproteobacteria</taxon>
        <taxon>Rhodospirillales</taxon>
        <taxon>Azospirillaceae</taxon>
        <taxon>Azospirillum</taxon>
    </lineage>
</organism>
<dbReference type="InterPro" id="IPR038188">
    <property type="entry name" value="TorS_sensor_sf"/>
</dbReference>
<name>A0A560BV67_AZOBR</name>
<evidence type="ECO:0000313" key="14">
    <source>
        <dbReference type="Proteomes" id="UP000318529"/>
    </source>
</evidence>
<evidence type="ECO:0000256" key="9">
    <source>
        <dbReference type="SAM" id="Phobius"/>
    </source>
</evidence>
<dbReference type="EC" id="2.7.13.3" evidence="3"/>
<dbReference type="Gene3D" id="1.10.287.130">
    <property type="match status" value="1"/>
</dbReference>
<dbReference type="Pfam" id="PF08448">
    <property type="entry name" value="PAS_4"/>
    <property type="match status" value="1"/>
</dbReference>
<dbReference type="InterPro" id="IPR035965">
    <property type="entry name" value="PAS-like_dom_sf"/>
</dbReference>
<feature type="coiled-coil region" evidence="7">
    <location>
        <begin position="109"/>
        <end position="167"/>
    </location>
</feature>
<dbReference type="Pfam" id="PF02518">
    <property type="entry name" value="HATPase_c"/>
    <property type="match status" value="1"/>
</dbReference>